<accession>X0WZN0</accession>
<name>X0WZN0_9ZZZZ</name>
<sequence>MKTVKITVCQECPFLGLEAGNGTLSGIFYCKNTR</sequence>
<reference evidence="1" key="1">
    <citation type="journal article" date="2014" name="Front. Microbiol.">
        <title>High frequency of phylogenetically diverse reductive dehalogenase-homologous genes in deep subseafloor sedimentary metagenomes.</title>
        <authorList>
            <person name="Kawai M."/>
            <person name="Futagami T."/>
            <person name="Toyoda A."/>
            <person name="Takaki Y."/>
            <person name="Nishi S."/>
            <person name="Hori S."/>
            <person name="Arai W."/>
            <person name="Tsubouchi T."/>
            <person name="Morono Y."/>
            <person name="Uchiyama I."/>
            <person name="Ito T."/>
            <person name="Fujiyama A."/>
            <person name="Inagaki F."/>
            <person name="Takami H."/>
        </authorList>
    </citation>
    <scope>NUCLEOTIDE SEQUENCE</scope>
    <source>
        <strain evidence="1">Expedition CK06-06</strain>
    </source>
</reference>
<comment type="caution">
    <text evidence="1">The sequence shown here is derived from an EMBL/GenBank/DDBJ whole genome shotgun (WGS) entry which is preliminary data.</text>
</comment>
<evidence type="ECO:0000313" key="1">
    <source>
        <dbReference type="EMBL" id="GAG28652.1"/>
    </source>
</evidence>
<protein>
    <submittedName>
        <fullName evidence="1">Uncharacterized protein</fullName>
    </submittedName>
</protein>
<gene>
    <name evidence="1" type="ORF">S01H1_73250</name>
</gene>
<proteinExistence type="predicted"/>
<feature type="non-terminal residue" evidence="1">
    <location>
        <position position="34"/>
    </location>
</feature>
<organism evidence="1">
    <name type="scientific">marine sediment metagenome</name>
    <dbReference type="NCBI Taxonomy" id="412755"/>
    <lineage>
        <taxon>unclassified sequences</taxon>
        <taxon>metagenomes</taxon>
        <taxon>ecological metagenomes</taxon>
    </lineage>
</organism>
<dbReference type="EMBL" id="BARS01048930">
    <property type="protein sequence ID" value="GAG28652.1"/>
    <property type="molecule type" value="Genomic_DNA"/>
</dbReference>
<dbReference type="AlphaFoldDB" id="X0WZN0"/>